<proteinExistence type="predicted"/>
<sequence length="232" mass="26623">MSNQLSSTEADIATCQYCSKHWSYGHPAEIEAYFVNICPEVSKDIKDYWQELLSDKIISYNNPFIANLFNTLNSAYVLPSCITFSNRLLEQETAKINLKVDAELEKCKFLTLALGGWLSPSGNSIYNYIISTTDQHEYLITLKDYSKISQTEVYITNEIESIIVNIEVKKVAEIVTNSNKLVYYEKDLTQQKLRNSVNNSIFSDINEHLLNTNQEYQLSNNQEITLSEIVEQ</sequence>
<dbReference type="OrthoDB" id="2403176at2759"/>
<gene>
    <name evidence="1" type="ORF">CPELLU_LOCUS15105</name>
</gene>
<comment type="caution">
    <text evidence="1">The sequence shown here is derived from an EMBL/GenBank/DDBJ whole genome shotgun (WGS) entry which is preliminary data.</text>
</comment>
<feature type="non-terminal residue" evidence="1">
    <location>
        <position position="232"/>
    </location>
</feature>
<keyword evidence="2" id="KW-1185">Reference proteome</keyword>
<dbReference type="AlphaFoldDB" id="A0A9N9NPH3"/>
<dbReference type="Proteomes" id="UP000789759">
    <property type="component" value="Unassembled WGS sequence"/>
</dbReference>
<organism evidence="1 2">
    <name type="scientific">Cetraspora pellucida</name>
    <dbReference type="NCBI Taxonomy" id="1433469"/>
    <lineage>
        <taxon>Eukaryota</taxon>
        <taxon>Fungi</taxon>
        <taxon>Fungi incertae sedis</taxon>
        <taxon>Mucoromycota</taxon>
        <taxon>Glomeromycotina</taxon>
        <taxon>Glomeromycetes</taxon>
        <taxon>Diversisporales</taxon>
        <taxon>Gigasporaceae</taxon>
        <taxon>Cetraspora</taxon>
    </lineage>
</organism>
<evidence type="ECO:0000313" key="1">
    <source>
        <dbReference type="EMBL" id="CAG8757739.1"/>
    </source>
</evidence>
<accession>A0A9N9NPH3</accession>
<dbReference type="EMBL" id="CAJVQA010019151">
    <property type="protein sequence ID" value="CAG8757739.1"/>
    <property type="molecule type" value="Genomic_DNA"/>
</dbReference>
<evidence type="ECO:0000313" key="2">
    <source>
        <dbReference type="Proteomes" id="UP000789759"/>
    </source>
</evidence>
<reference evidence="1" key="1">
    <citation type="submission" date="2021-06" db="EMBL/GenBank/DDBJ databases">
        <authorList>
            <person name="Kallberg Y."/>
            <person name="Tangrot J."/>
            <person name="Rosling A."/>
        </authorList>
    </citation>
    <scope>NUCLEOTIDE SEQUENCE</scope>
    <source>
        <strain evidence="1">FL966</strain>
    </source>
</reference>
<name>A0A9N9NPH3_9GLOM</name>
<protein>
    <submittedName>
        <fullName evidence="1">19857_t:CDS:1</fullName>
    </submittedName>
</protein>